<name>W7YMM2_9BACL</name>
<accession>W7YMM2</accession>
<dbReference type="Proteomes" id="UP000019364">
    <property type="component" value="Unassembled WGS sequence"/>
</dbReference>
<organism evidence="1 2">
    <name type="scientific">Paenibacillus pini JCM 16418</name>
    <dbReference type="NCBI Taxonomy" id="1236976"/>
    <lineage>
        <taxon>Bacteria</taxon>
        <taxon>Bacillati</taxon>
        <taxon>Bacillota</taxon>
        <taxon>Bacilli</taxon>
        <taxon>Bacillales</taxon>
        <taxon>Paenibacillaceae</taxon>
        <taxon>Paenibacillus</taxon>
    </lineage>
</organism>
<keyword evidence="2" id="KW-1185">Reference proteome</keyword>
<dbReference type="RefSeq" id="WP_036649692.1">
    <property type="nucleotide sequence ID" value="NZ_BAVZ01000008.1"/>
</dbReference>
<protein>
    <submittedName>
        <fullName evidence="1">Uncharacterized protein</fullName>
    </submittedName>
</protein>
<dbReference type="eggNOG" id="ENOG5032K6U">
    <property type="taxonomic scope" value="Bacteria"/>
</dbReference>
<comment type="caution">
    <text evidence="1">The sequence shown here is derived from an EMBL/GenBank/DDBJ whole genome shotgun (WGS) entry which is preliminary data.</text>
</comment>
<dbReference type="OrthoDB" id="227680at186822"/>
<reference evidence="1 2" key="1">
    <citation type="journal article" date="2014" name="Genome Announc.">
        <title>Draft Genome Sequence of Paenibacillus pini JCM 16418T, Isolated from the Rhizosphere of Pine Tree.</title>
        <authorList>
            <person name="Yuki M."/>
            <person name="Oshima K."/>
            <person name="Suda W."/>
            <person name="Oshida Y."/>
            <person name="Kitamura K."/>
            <person name="Iida Y."/>
            <person name="Hattori M."/>
            <person name="Ohkuma M."/>
        </authorList>
    </citation>
    <scope>NUCLEOTIDE SEQUENCE [LARGE SCALE GENOMIC DNA]</scope>
    <source>
        <strain evidence="1 2">JCM 16418</strain>
    </source>
</reference>
<sequence>MNQATERIQDLLNASIQIIDHMEESGETASQVKQIKQMLQQQTAQLTNGSIQSLESLNPSLAQVLRVVNQLQQETEQKYSEATGNATEQFEAKEIEKQLQFPAAYHEKIDYKSLHKISLNLEEAQSLLSH</sequence>
<evidence type="ECO:0000313" key="2">
    <source>
        <dbReference type="Proteomes" id="UP000019364"/>
    </source>
</evidence>
<evidence type="ECO:0000313" key="1">
    <source>
        <dbReference type="EMBL" id="GAF08878.1"/>
    </source>
</evidence>
<proteinExistence type="predicted"/>
<gene>
    <name evidence="1" type="ORF">JCM16418_2987</name>
</gene>
<dbReference type="EMBL" id="BAVZ01000008">
    <property type="protein sequence ID" value="GAF08878.1"/>
    <property type="molecule type" value="Genomic_DNA"/>
</dbReference>
<dbReference type="AlphaFoldDB" id="W7YMM2"/>